<dbReference type="EMBL" id="JBDPGJ010000004">
    <property type="protein sequence ID" value="MEX0407285.1"/>
    <property type="molecule type" value="Genomic_DNA"/>
</dbReference>
<dbReference type="EC" id="6.3.4.14" evidence="2"/>
<dbReference type="InterPro" id="IPR011761">
    <property type="entry name" value="ATP-grasp"/>
</dbReference>
<dbReference type="InterPro" id="IPR051602">
    <property type="entry name" value="ACC_Biotin_Carboxylase"/>
</dbReference>
<comment type="function">
    <text evidence="1">This protein is a component of the acetyl coenzyme A carboxylase complex; first, biotin carboxylase catalyzes the carboxylation of the carrier protein and then the transcarboxylase transfers the carboxyl group to form malonyl-CoA.</text>
</comment>
<evidence type="ECO:0000313" key="11">
    <source>
        <dbReference type="Proteomes" id="UP001556692"/>
    </source>
</evidence>
<gene>
    <name evidence="10" type="ORF">ABGN05_16625</name>
</gene>
<protein>
    <recommendedName>
        <fullName evidence="2">biotin carboxylase</fullName>
        <ecNumber evidence="2">6.3.4.14</ecNumber>
    </recommendedName>
</protein>
<keyword evidence="5 7" id="KW-0067">ATP-binding</keyword>
<name>A0ABV3SNZ7_9HYPH</name>
<dbReference type="Gene3D" id="3.30.470.20">
    <property type="entry name" value="ATP-grasp fold, B domain"/>
    <property type="match status" value="1"/>
</dbReference>
<evidence type="ECO:0000256" key="1">
    <source>
        <dbReference type="ARBA" id="ARBA00003761"/>
    </source>
</evidence>
<evidence type="ECO:0000259" key="9">
    <source>
        <dbReference type="PROSITE" id="PS50979"/>
    </source>
</evidence>
<keyword evidence="3 10" id="KW-0436">Ligase</keyword>
<dbReference type="InterPro" id="IPR005479">
    <property type="entry name" value="CPAse_ATP-bd"/>
</dbReference>
<keyword evidence="4 7" id="KW-0547">Nucleotide-binding</keyword>
<dbReference type="PROSITE" id="PS50979">
    <property type="entry name" value="BC"/>
    <property type="match status" value="1"/>
</dbReference>
<dbReference type="InterPro" id="IPR005482">
    <property type="entry name" value="Biotin_COase_C"/>
</dbReference>
<feature type="domain" description="ATP-grasp" evidence="8">
    <location>
        <begin position="121"/>
        <end position="318"/>
    </location>
</feature>
<sequence>MALSRVFVANRGEIAVRIVRACRTLGIETVAAVSEADRDSMAGRMADRMVCIGPSRAADSYLRPEALISAALGTGCDGLHPGYGFLSENDRFAKSCADAGLIFVGPSPENIRLMGNKLEARRIASENGVPLAEGSPRVLSVQAATEIASSVGYPLLFKAAAGGGGRGIRIVRKPDELAAAFGSATAEAQAAFGDSALFMERYIENARHVEVQVLADGQGTVLHLGERDCSLQRRYQKMVEEAPAFGLPQALRQGLYDAAVTLARSIDYRSAGTVEFIVDVDRESFFFLEMNTRVQVEHPVTEMITGIDIVAAQIRIAGGEPLALRQEDIRFDGHAIECRINAEAPKRGFQPSPGKVLEWSVPVGPGIRVDTHVEAGWVVSPYYDSLLGKLIVHGRDRADALARTRQALAELSVVGVDTTAPFLEHILSHEDFASGKINTRWLEAEAERFVAAAAQ</sequence>
<dbReference type="PANTHER" id="PTHR48095">
    <property type="entry name" value="PYRUVATE CARBOXYLASE SUBUNIT A"/>
    <property type="match status" value="1"/>
</dbReference>
<dbReference type="InterPro" id="IPR011764">
    <property type="entry name" value="Biotin_carboxylation_dom"/>
</dbReference>
<dbReference type="Pfam" id="PF00289">
    <property type="entry name" value="Biotin_carb_N"/>
    <property type="match status" value="1"/>
</dbReference>
<dbReference type="InterPro" id="IPR005481">
    <property type="entry name" value="BC-like_N"/>
</dbReference>
<dbReference type="InterPro" id="IPR011054">
    <property type="entry name" value="Rudment_hybrid_motif"/>
</dbReference>
<evidence type="ECO:0000256" key="2">
    <source>
        <dbReference type="ARBA" id="ARBA00013263"/>
    </source>
</evidence>
<dbReference type="PROSITE" id="PS00867">
    <property type="entry name" value="CPSASE_2"/>
    <property type="match status" value="1"/>
</dbReference>
<proteinExistence type="predicted"/>
<evidence type="ECO:0000256" key="5">
    <source>
        <dbReference type="ARBA" id="ARBA00022840"/>
    </source>
</evidence>
<dbReference type="Pfam" id="PF02786">
    <property type="entry name" value="CPSase_L_D2"/>
    <property type="match status" value="1"/>
</dbReference>
<comment type="catalytic activity">
    <reaction evidence="6">
        <text>N(6)-biotinyl-L-lysyl-[protein] + hydrogencarbonate + ATP = N(6)-carboxybiotinyl-L-lysyl-[protein] + ADP + phosphate + H(+)</text>
        <dbReference type="Rhea" id="RHEA:13501"/>
        <dbReference type="Rhea" id="RHEA-COMP:10505"/>
        <dbReference type="Rhea" id="RHEA-COMP:10506"/>
        <dbReference type="ChEBI" id="CHEBI:15378"/>
        <dbReference type="ChEBI" id="CHEBI:17544"/>
        <dbReference type="ChEBI" id="CHEBI:30616"/>
        <dbReference type="ChEBI" id="CHEBI:43474"/>
        <dbReference type="ChEBI" id="CHEBI:83144"/>
        <dbReference type="ChEBI" id="CHEBI:83145"/>
        <dbReference type="ChEBI" id="CHEBI:456216"/>
        <dbReference type="EC" id="6.3.4.14"/>
    </reaction>
</comment>
<evidence type="ECO:0000256" key="7">
    <source>
        <dbReference type="PROSITE-ProRule" id="PRU00409"/>
    </source>
</evidence>
<dbReference type="SUPFAM" id="SSF51246">
    <property type="entry name" value="Rudiment single hybrid motif"/>
    <property type="match status" value="1"/>
</dbReference>
<accession>A0ABV3SNZ7</accession>
<evidence type="ECO:0000259" key="8">
    <source>
        <dbReference type="PROSITE" id="PS50975"/>
    </source>
</evidence>
<dbReference type="PROSITE" id="PS50975">
    <property type="entry name" value="ATP_GRASP"/>
    <property type="match status" value="1"/>
</dbReference>
<comment type="caution">
    <text evidence="10">The sequence shown here is derived from an EMBL/GenBank/DDBJ whole genome shotgun (WGS) entry which is preliminary data.</text>
</comment>
<dbReference type="NCBIfam" id="NF006367">
    <property type="entry name" value="PRK08591.1"/>
    <property type="match status" value="1"/>
</dbReference>
<dbReference type="GO" id="GO:0003989">
    <property type="term" value="F:acetyl-CoA carboxylase activity"/>
    <property type="evidence" value="ECO:0007669"/>
    <property type="project" value="UniProtKB-EC"/>
</dbReference>
<dbReference type="PANTHER" id="PTHR48095:SF2">
    <property type="entry name" value="BIOTIN CARBOXYLASE, CHLOROPLASTIC"/>
    <property type="match status" value="1"/>
</dbReference>
<dbReference type="SUPFAM" id="SSF56059">
    <property type="entry name" value="Glutathione synthetase ATP-binding domain-like"/>
    <property type="match status" value="1"/>
</dbReference>
<evidence type="ECO:0000256" key="4">
    <source>
        <dbReference type="ARBA" id="ARBA00022741"/>
    </source>
</evidence>
<dbReference type="SUPFAM" id="SSF52440">
    <property type="entry name" value="PreATP-grasp domain"/>
    <property type="match status" value="1"/>
</dbReference>
<evidence type="ECO:0000313" key="10">
    <source>
        <dbReference type="EMBL" id="MEX0407285.1"/>
    </source>
</evidence>
<dbReference type="Proteomes" id="UP001556692">
    <property type="component" value="Unassembled WGS sequence"/>
</dbReference>
<dbReference type="InterPro" id="IPR016185">
    <property type="entry name" value="PreATP-grasp_dom_sf"/>
</dbReference>
<keyword evidence="11" id="KW-1185">Reference proteome</keyword>
<dbReference type="SMART" id="SM00878">
    <property type="entry name" value="Biotin_carb_C"/>
    <property type="match status" value="1"/>
</dbReference>
<evidence type="ECO:0000256" key="6">
    <source>
        <dbReference type="ARBA" id="ARBA00048600"/>
    </source>
</evidence>
<organism evidence="10 11">
    <name type="scientific">Aquibium pacificus</name>
    <dbReference type="NCBI Taxonomy" id="3153579"/>
    <lineage>
        <taxon>Bacteria</taxon>
        <taxon>Pseudomonadati</taxon>
        <taxon>Pseudomonadota</taxon>
        <taxon>Alphaproteobacteria</taxon>
        <taxon>Hyphomicrobiales</taxon>
        <taxon>Phyllobacteriaceae</taxon>
        <taxon>Aquibium</taxon>
    </lineage>
</organism>
<feature type="domain" description="Biotin carboxylation" evidence="9">
    <location>
        <begin position="2"/>
        <end position="447"/>
    </location>
</feature>
<evidence type="ECO:0000256" key="3">
    <source>
        <dbReference type="ARBA" id="ARBA00022598"/>
    </source>
</evidence>
<reference evidence="10 11" key="1">
    <citation type="submission" date="2024-05" db="EMBL/GenBank/DDBJ databases">
        <authorList>
            <person name="Jiang F."/>
        </authorList>
    </citation>
    <scope>NUCLEOTIDE SEQUENCE [LARGE SCALE GENOMIC DNA]</scope>
    <source>
        <strain evidence="10 11">LZ166</strain>
    </source>
</reference>
<dbReference type="RefSeq" id="WP_367955169.1">
    <property type="nucleotide sequence ID" value="NZ_JBDPGJ010000004.1"/>
</dbReference>
<dbReference type="Pfam" id="PF02785">
    <property type="entry name" value="Biotin_carb_C"/>
    <property type="match status" value="1"/>
</dbReference>